<gene>
    <name evidence="1" type="ORF">MPH_11549</name>
</gene>
<organism evidence="1 2">
    <name type="scientific">Macrophomina phaseolina (strain MS6)</name>
    <name type="common">Charcoal rot fungus</name>
    <dbReference type="NCBI Taxonomy" id="1126212"/>
    <lineage>
        <taxon>Eukaryota</taxon>
        <taxon>Fungi</taxon>
        <taxon>Dikarya</taxon>
        <taxon>Ascomycota</taxon>
        <taxon>Pezizomycotina</taxon>
        <taxon>Dothideomycetes</taxon>
        <taxon>Dothideomycetes incertae sedis</taxon>
        <taxon>Botryosphaeriales</taxon>
        <taxon>Botryosphaeriaceae</taxon>
        <taxon>Macrophomina</taxon>
    </lineage>
</organism>
<evidence type="ECO:0000313" key="2">
    <source>
        <dbReference type="Proteomes" id="UP000007129"/>
    </source>
</evidence>
<reference evidence="1 2" key="1">
    <citation type="journal article" date="2012" name="BMC Genomics">
        <title>Tools to kill: Genome of one of the most destructive plant pathogenic fungi Macrophomina phaseolina.</title>
        <authorList>
            <person name="Islam M.S."/>
            <person name="Haque M.S."/>
            <person name="Islam M.M."/>
            <person name="Emdad E.M."/>
            <person name="Halim A."/>
            <person name="Hossen Q.M.M."/>
            <person name="Hossain M.Z."/>
            <person name="Ahmed B."/>
            <person name="Rahim S."/>
            <person name="Rahman M.S."/>
            <person name="Alam M.M."/>
            <person name="Hou S."/>
            <person name="Wan X."/>
            <person name="Saito J.A."/>
            <person name="Alam M."/>
        </authorList>
    </citation>
    <scope>NUCLEOTIDE SEQUENCE [LARGE SCALE GENOMIC DNA]</scope>
    <source>
        <strain evidence="1 2">MS6</strain>
    </source>
</reference>
<comment type="caution">
    <text evidence="1">The sequence shown here is derived from an EMBL/GenBank/DDBJ whole genome shotgun (WGS) entry which is preliminary data.</text>
</comment>
<sequence length="130" mass="14922">MRNLHRQHFRNAGGTPIADLIPVHVLVIPDELPQSTKKEPEFSTQYDPDAELSQIVPSKYGPRLVKLAVSHCYLPYRVLSSALPLNVRYRGYMNSELRLSTCVQLYMLLPYLSQQPIVNYRFDRPTANPP</sequence>
<evidence type="ECO:0000313" key="1">
    <source>
        <dbReference type="EMBL" id="EKG11388.1"/>
    </source>
</evidence>
<dbReference type="EMBL" id="AHHD01000484">
    <property type="protein sequence ID" value="EKG11388.1"/>
    <property type="molecule type" value="Genomic_DNA"/>
</dbReference>
<protein>
    <submittedName>
        <fullName evidence="1">Uncharacterized protein</fullName>
    </submittedName>
</protein>
<dbReference type="HOGENOM" id="CLU_1938564_0_0_1"/>
<proteinExistence type="predicted"/>
<dbReference type="AlphaFoldDB" id="K2RA89"/>
<dbReference type="VEuPathDB" id="FungiDB:MPH_11549"/>
<dbReference type="OrthoDB" id="4676at2759"/>
<dbReference type="InParanoid" id="K2RA89"/>
<name>K2RA89_MACPH</name>
<dbReference type="Proteomes" id="UP000007129">
    <property type="component" value="Unassembled WGS sequence"/>
</dbReference>
<accession>K2RA89</accession>